<reference evidence="2" key="1">
    <citation type="submission" date="2016-04" db="EMBL/GenBank/DDBJ databases">
        <authorList>
            <person name="Chen L."/>
            <person name="Zhuang W."/>
            <person name="Wang G."/>
        </authorList>
    </citation>
    <scope>NUCLEOTIDE SEQUENCE [LARGE SCALE GENOMIC DNA]</scope>
    <source>
        <strain evidence="2">208</strain>
    </source>
</reference>
<evidence type="ECO:0008006" key="3">
    <source>
        <dbReference type="Google" id="ProtNLM"/>
    </source>
</evidence>
<name>A0A1V9F0X0_9BACT</name>
<accession>A0A1V9F0X0</accession>
<dbReference type="STRING" id="550983.A4R26_29010"/>
<keyword evidence="2" id="KW-1185">Reference proteome</keyword>
<evidence type="ECO:0000313" key="1">
    <source>
        <dbReference type="EMBL" id="OQP51942.1"/>
    </source>
</evidence>
<proteinExistence type="predicted"/>
<dbReference type="EMBL" id="LWBP01000215">
    <property type="protein sequence ID" value="OQP51942.1"/>
    <property type="molecule type" value="Genomic_DNA"/>
</dbReference>
<gene>
    <name evidence="1" type="ORF">A4R26_29010</name>
</gene>
<dbReference type="Proteomes" id="UP000192276">
    <property type="component" value="Unassembled WGS sequence"/>
</dbReference>
<comment type="caution">
    <text evidence="1">The sequence shown here is derived from an EMBL/GenBank/DDBJ whole genome shotgun (WGS) entry which is preliminary data.</text>
</comment>
<protein>
    <recommendedName>
        <fullName evidence="3">Secretion system C-terminal sorting domain-containing protein</fullName>
    </recommendedName>
</protein>
<dbReference type="AlphaFoldDB" id="A0A1V9F0X0"/>
<sequence length="262" mass="30097">MKYIYDWSCRTACITAVLVLGNITEMNRAFAQTPTVRSNAGYIPVNVGKIMPNDNYPDNSINPRDKTRYVYDGNNSMTRLPHAVTLRDLYLTATANDGIVIRWRTNWEPENLKLYEIEYSTDGIHFQQAGVLPAGNYLNGRIYEFRHFPVNVRDRMFYRVRIMAQDGRFNYSPMLSQAANTSTQNYIFPTIVNSGMVSLYLNDSFRTLQIVNMEGRILQTQILNGNTGRIDIPLNTAARGICFVRVLGDNRQRDIVQKIFIQ</sequence>
<organism evidence="1 2">
    <name type="scientific">Niastella populi</name>
    <dbReference type="NCBI Taxonomy" id="550983"/>
    <lineage>
        <taxon>Bacteria</taxon>
        <taxon>Pseudomonadati</taxon>
        <taxon>Bacteroidota</taxon>
        <taxon>Chitinophagia</taxon>
        <taxon>Chitinophagales</taxon>
        <taxon>Chitinophagaceae</taxon>
        <taxon>Niastella</taxon>
    </lineage>
</organism>
<evidence type="ECO:0000313" key="2">
    <source>
        <dbReference type="Proteomes" id="UP000192276"/>
    </source>
</evidence>